<evidence type="ECO:0000313" key="3">
    <source>
        <dbReference type="Proteomes" id="UP001194468"/>
    </source>
</evidence>
<dbReference type="Proteomes" id="UP001194468">
    <property type="component" value="Unassembled WGS sequence"/>
</dbReference>
<protein>
    <submittedName>
        <fullName evidence="2">Uncharacterized protein</fullName>
    </submittedName>
</protein>
<reference evidence="2" key="2">
    <citation type="journal article" date="2020" name="Nat. Commun.">
        <title>Large-scale genome sequencing of mycorrhizal fungi provides insights into the early evolution of symbiotic traits.</title>
        <authorList>
            <person name="Miyauchi S."/>
            <person name="Kiss E."/>
            <person name="Kuo A."/>
            <person name="Drula E."/>
            <person name="Kohler A."/>
            <person name="Sanchez-Garcia M."/>
            <person name="Morin E."/>
            <person name="Andreopoulos B."/>
            <person name="Barry K.W."/>
            <person name="Bonito G."/>
            <person name="Buee M."/>
            <person name="Carver A."/>
            <person name="Chen C."/>
            <person name="Cichocki N."/>
            <person name="Clum A."/>
            <person name="Culley D."/>
            <person name="Crous P.W."/>
            <person name="Fauchery L."/>
            <person name="Girlanda M."/>
            <person name="Hayes R.D."/>
            <person name="Keri Z."/>
            <person name="LaButti K."/>
            <person name="Lipzen A."/>
            <person name="Lombard V."/>
            <person name="Magnuson J."/>
            <person name="Maillard F."/>
            <person name="Murat C."/>
            <person name="Nolan M."/>
            <person name="Ohm R.A."/>
            <person name="Pangilinan J."/>
            <person name="Pereira M.F."/>
            <person name="Perotto S."/>
            <person name="Peter M."/>
            <person name="Pfister S."/>
            <person name="Riley R."/>
            <person name="Sitrit Y."/>
            <person name="Stielow J.B."/>
            <person name="Szollosi G."/>
            <person name="Zifcakova L."/>
            <person name="Stursova M."/>
            <person name="Spatafora J.W."/>
            <person name="Tedersoo L."/>
            <person name="Vaario L.M."/>
            <person name="Yamada A."/>
            <person name="Yan M."/>
            <person name="Wang P."/>
            <person name="Xu J."/>
            <person name="Bruns T."/>
            <person name="Baldrian P."/>
            <person name="Vilgalys R."/>
            <person name="Dunand C."/>
            <person name="Henrissat B."/>
            <person name="Grigoriev I.V."/>
            <person name="Hibbett D."/>
            <person name="Nagy L.G."/>
            <person name="Martin F.M."/>
        </authorList>
    </citation>
    <scope>NUCLEOTIDE SEQUENCE</scope>
    <source>
        <strain evidence="2">BED1</strain>
    </source>
</reference>
<sequence>MSQVRYPLCISPLPICATLCNKPNDGCKCEKISTSSGRPDAQAPRILDEYFEQAEADGGIPGPGDQPRHAPSSSESAIHTDGNEEMVITSTRATSLDNDKAGIRVTDVALGLRQLRNFTITVEQLFDCNAQVVPFSFFPVFIHFGNCKTVEL</sequence>
<evidence type="ECO:0000256" key="1">
    <source>
        <dbReference type="SAM" id="MobiDB-lite"/>
    </source>
</evidence>
<gene>
    <name evidence="2" type="ORF">L210DRAFT_3499103</name>
</gene>
<evidence type="ECO:0000313" key="2">
    <source>
        <dbReference type="EMBL" id="KAF8451946.1"/>
    </source>
</evidence>
<reference evidence="2" key="1">
    <citation type="submission" date="2019-10" db="EMBL/GenBank/DDBJ databases">
        <authorList>
            <consortium name="DOE Joint Genome Institute"/>
            <person name="Kuo A."/>
            <person name="Miyauchi S."/>
            <person name="Kiss E."/>
            <person name="Drula E."/>
            <person name="Kohler A."/>
            <person name="Sanchez-Garcia M."/>
            <person name="Andreopoulos B."/>
            <person name="Barry K.W."/>
            <person name="Bonito G."/>
            <person name="Buee M."/>
            <person name="Carver A."/>
            <person name="Chen C."/>
            <person name="Cichocki N."/>
            <person name="Clum A."/>
            <person name="Culley D."/>
            <person name="Crous P.W."/>
            <person name="Fauchery L."/>
            <person name="Girlanda M."/>
            <person name="Hayes R."/>
            <person name="Keri Z."/>
            <person name="LaButti K."/>
            <person name="Lipzen A."/>
            <person name="Lombard V."/>
            <person name="Magnuson J."/>
            <person name="Maillard F."/>
            <person name="Morin E."/>
            <person name="Murat C."/>
            <person name="Nolan M."/>
            <person name="Ohm R."/>
            <person name="Pangilinan J."/>
            <person name="Pereira M."/>
            <person name="Perotto S."/>
            <person name="Peter M."/>
            <person name="Riley R."/>
            <person name="Sitrit Y."/>
            <person name="Stielow B."/>
            <person name="Szollosi G."/>
            <person name="Zifcakova L."/>
            <person name="Stursova M."/>
            <person name="Spatafora J.W."/>
            <person name="Tedersoo L."/>
            <person name="Vaario L.-M."/>
            <person name="Yamada A."/>
            <person name="Yan M."/>
            <person name="Wang P."/>
            <person name="Xu J."/>
            <person name="Bruns T."/>
            <person name="Baldrian P."/>
            <person name="Vilgalys R."/>
            <person name="Henrissat B."/>
            <person name="Grigoriev I.V."/>
            <person name="Hibbett D."/>
            <person name="Nagy L.G."/>
            <person name="Martin F.M."/>
        </authorList>
    </citation>
    <scope>NUCLEOTIDE SEQUENCE</scope>
    <source>
        <strain evidence="2">BED1</strain>
    </source>
</reference>
<proteinExistence type="predicted"/>
<organism evidence="2 3">
    <name type="scientific">Boletus edulis BED1</name>
    <dbReference type="NCBI Taxonomy" id="1328754"/>
    <lineage>
        <taxon>Eukaryota</taxon>
        <taxon>Fungi</taxon>
        <taxon>Dikarya</taxon>
        <taxon>Basidiomycota</taxon>
        <taxon>Agaricomycotina</taxon>
        <taxon>Agaricomycetes</taxon>
        <taxon>Agaricomycetidae</taxon>
        <taxon>Boletales</taxon>
        <taxon>Boletineae</taxon>
        <taxon>Boletaceae</taxon>
        <taxon>Boletoideae</taxon>
        <taxon>Boletus</taxon>
    </lineage>
</organism>
<feature type="region of interest" description="Disordered" evidence="1">
    <location>
        <begin position="54"/>
        <end position="84"/>
    </location>
</feature>
<comment type="caution">
    <text evidence="2">The sequence shown here is derived from an EMBL/GenBank/DDBJ whole genome shotgun (WGS) entry which is preliminary data.</text>
</comment>
<keyword evidence="3" id="KW-1185">Reference proteome</keyword>
<dbReference type="AlphaFoldDB" id="A0AAD4C7U0"/>
<accession>A0AAD4C7U0</accession>
<dbReference type="EMBL" id="WHUW01000001">
    <property type="protein sequence ID" value="KAF8451946.1"/>
    <property type="molecule type" value="Genomic_DNA"/>
</dbReference>
<name>A0AAD4C7U0_BOLED</name>